<organism evidence="1 2">
    <name type="scientific">Phyllosticta capitalensis</name>
    <dbReference type="NCBI Taxonomy" id="121624"/>
    <lineage>
        <taxon>Eukaryota</taxon>
        <taxon>Fungi</taxon>
        <taxon>Dikarya</taxon>
        <taxon>Ascomycota</taxon>
        <taxon>Pezizomycotina</taxon>
        <taxon>Dothideomycetes</taxon>
        <taxon>Dothideomycetes incertae sedis</taxon>
        <taxon>Botryosphaeriales</taxon>
        <taxon>Phyllostictaceae</taxon>
        <taxon>Phyllosticta</taxon>
    </lineage>
</organism>
<evidence type="ECO:0000313" key="1">
    <source>
        <dbReference type="EMBL" id="KAK8233955.1"/>
    </source>
</evidence>
<comment type="caution">
    <text evidence="1">The sequence shown here is derived from an EMBL/GenBank/DDBJ whole genome shotgun (WGS) entry which is preliminary data.</text>
</comment>
<reference evidence="1 2" key="1">
    <citation type="submission" date="2024-04" db="EMBL/GenBank/DDBJ databases">
        <title>Phyllosticta paracitricarpa is synonymous to the EU quarantine fungus P. citricarpa based on phylogenomic analyses.</title>
        <authorList>
            <consortium name="Lawrence Berkeley National Laboratory"/>
            <person name="Van Ingen-Buijs V.A."/>
            <person name="Van Westerhoven A.C."/>
            <person name="Haridas S."/>
            <person name="Skiadas P."/>
            <person name="Martin F."/>
            <person name="Groenewald J.Z."/>
            <person name="Crous P.W."/>
            <person name="Seidl M.F."/>
        </authorList>
    </citation>
    <scope>NUCLEOTIDE SEQUENCE [LARGE SCALE GENOMIC DNA]</scope>
    <source>
        <strain evidence="1 2">CBS 123374</strain>
    </source>
</reference>
<protein>
    <submittedName>
        <fullName evidence="1">Uncharacterized protein</fullName>
    </submittedName>
</protein>
<sequence>MERFGLRFDSVDTCWQSATADILPDTRQASARRQGESVGRVGGSILPNQSLVHTHIIDAGNKEEEGRGGAGRNHTRIHPSTPPTSMPACLILGFVPCPYRFSPFRKNNIPMLYTVTARGLVWSPLAPLFCLYLGARVAVSAGRPCLLLRAPFRAHEAGRLLGQTFRMRRAARDVLSLQIGLNHRPKPACLPLTDGRPAPRFPFHPIPSTTDGFSVAASPSLASPRPVGLSSVSSLASTNPICRSLPWWSWCFMFGSCLNPSRATTHHRHYGRHCWPEE</sequence>
<name>A0ABR1YN83_9PEZI</name>
<accession>A0ABR1YN83</accession>
<keyword evidence="2" id="KW-1185">Reference proteome</keyword>
<proteinExistence type="predicted"/>
<dbReference type="Proteomes" id="UP001492380">
    <property type="component" value="Unassembled WGS sequence"/>
</dbReference>
<dbReference type="EMBL" id="JBBWRZ010000006">
    <property type="protein sequence ID" value="KAK8233955.1"/>
    <property type="molecule type" value="Genomic_DNA"/>
</dbReference>
<evidence type="ECO:0000313" key="2">
    <source>
        <dbReference type="Proteomes" id="UP001492380"/>
    </source>
</evidence>
<gene>
    <name evidence="1" type="ORF">HDK90DRAFT_285391</name>
</gene>